<sequence length="637" mass="68913">MPDAGRMRTTLRRKSPLVVMAVVVAQLVAGGAAIAHGDDRLRGFEVQSLDGSGNNVAHPEWGRAGGVYPRVAPARYADGIGAPVAGPNARRISNRVFDDRDQNLFSPRRVSQWSTAWGQFVDHTFGLRASSPEGAPIPFDNADPAERFTNDFGIVPFSRSRAATGTGVTTTREQPNTIGSYIDAYAVYGGTPQRLEWLREGPVDGDLTNNGARLLLPGDLLPRQDARGDAASAPPMDSALGASPRLAVAGDIRANENISLLAVQTLFAREHNRIVSLLPAWLGEEQRFQLARRVVIATQQHITYQGFLPGLGVRLAPYRGYDPTVDAGLGNEFATVGYRAHSMIGDEITVTGDAARYSADVLDALRAAGVRVAPVDQGRRVELTVPSSIVLFNPDLAERLQLGPLLQALSARPQARNDEQIGDVVRSVELSSPDCVPVCGTIVFDIAAIDVERGRDHGMPSYNDLRRGYGLPAKQTFRAITGEATESFPADPELTPGAEVDDPDSLDFLHLYDRRGAELQPGSEAARTSAVRGVRRTTTAARLKAVYGEVSTVDAFVGMMAEPPLPGAEFGELQAAIWKRQFEALRDGDRFFHLHDPVLPVLRQRFGIDHRRSLGDVIALNTDVPRGQLPADVFFTS</sequence>
<proteinExistence type="predicted"/>
<evidence type="ECO:0000313" key="4">
    <source>
        <dbReference type="EMBL" id="CCH30275.1"/>
    </source>
</evidence>
<reference evidence="4 5" key="1">
    <citation type="journal article" date="2012" name="BMC Genomics">
        <title>Complete genome sequence of Saccharothrix espanaensis DSM 44229T and comparison to the other completely sequenced Pseudonocardiaceae.</title>
        <authorList>
            <person name="Strobel T."/>
            <person name="Al-Dilaimi A."/>
            <person name="Blom J."/>
            <person name="Gessner A."/>
            <person name="Kalinowski J."/>
            <person name="Luzhetska M."/>
            <person name="Puhler A."/>
            <person name="Szczepanowski R."/>
            <person name="Bechthold A."/>
            <person name="Ruckert C."/>
        </authorList>
    </citation>
    <scope>NUCLEOTIDE SEQUENCE [LARGE SCALE GENOMIC DNA]</scope>
    <source>
        <strain evidence="5">ATCC 51144 / DSM 44229 / JCM 9112 / NBRC 15066 / NRRL 15764</strain>
    </source>
</reference>
<dbReference type="HOGENOM" id="CLU_429533_0_0_11"/>
<dbReference type="Proteomes" id="UP000006281">
    <property type="component" value="Chromosome"/>
</dbReference>
<dbReference type="GO" id="GO:0006979">
    <property type="term" value="P:response to oxidative stress"/>
    <property type="evidence" value="ECO:0007669"/>
    <property type="project" value="InterPro"/>
</dbReference>
<dbReference type="KEGG" id="sesp:BN6_29650"/>
<dbReference type="GO" id="GO:0020037">
    <property type="term" value="F:heme binding"/>
    <property type="evidence" value="ECO:0007669"/>
    <property type="project" value="InterPro"/>
</dbReference>
<dbReference type="EC" id="1.11.1.7" evidence="4"/>
<dbReference type="STRING" id="1179773.BN6_29650"/>
<dbReference type="Gene3D" id="1.10.640.10">
    <property type="entry name" value="Haem peroxidase domain superfamily, animal type"/>
    <property type="match status" value="1"/>
</dbReference>
<dbReference type="PROSITE" id="PS50292">
    <property type="entry name" value="PEROXIDASE_3"/>
    <property type="match status" value="1"/>
</dbReference>
<dbReference type="InterPro" id="IPR019791">
    <property type="entry name" value="Haem_peroxidase_animal"/>
</dbReference>
<dbReference type="eggNOG" id="COG2931">
    <property type="taxonomic scope" value="Bacteria"/>
</dbReference>
<keyword evidence="3" id="KW-0325">Glycoprotein</keyword>
<evidence type="ECO:0000313" key="5">
    <source>
        <dbReference type="Proteomes" id="UP000006281"/>
    </source>
</evidence>
<dbReference type="PATRIC" id="fig|1179773.3.peg.2959"/>
<organism evidence="4 5">
    <name type="scientific">Saccharothrix espanaensis (strain ATCC 51144 / DSM 44229 / JCM 9112 / NBRC 15066 / NRRL 15764)</name>
    <dbReference type="NCBI Taxonomy" id="1179773"/>
    <lineage>
        <taxon>Bacteria</taxon>
        <taxon>Bacillati</taxon>
        <taxon>Actinomycetota</taxon>
        <taxon>Actinomycetes</taxon>
        <taxon>Pseudonocardiales</taxon>
        <taxon>Pseudonocardiaceae</taxon>
        <taxon>Saccharothrix</taxon>
    </lineage>
</organism>
<dbReference type="PANTHER" id="PTHR11475">
    <property type="entry name" value="OXIDASE/PEROXIDASE"/>
    <property type="match status" value="1"/>
</dbReference>
<dbReference type="PANTHER" id="PTHR11475:SF4">
    <property type="entry name" value="CHORION PEROXIDASE"/>
    <property type="match status" value="1"/>
</dbReference>
<dbReference type="InterPro" id="IPR037120">
    <property type="entry name" value="Haem_peroxidase_sf_animal"/>
</dbReference>
<protein>
    <submittedName>
        <fullName evidence="4">Peroxidase</fullName>
        <ecNumber evidence="4">1.11.1.7</ecNumber>
    </submittedName>
</protein>
<evidence type="ECO:0000256" key="3">
    <source>
        <dbReference type="ARBA" id="ARBA00023180"/>
    </source>
</evidence>
<dbReference type="EMBL" id="HE804045">
    <property type="protein sequence ID" value="CCH30275.1"/>
    <property type="molecule type" value="Genomic_DNA"/>
</dbReference>
<keyword evidence="4" id="KW-0575">Peroxidase</keyword>
<dbReference type="Pfam" id="PF03098">
    <property type="entry name" value="An_peroxidase"/>
    <property type="match status" value="2"/>
</dbReference>
<evidence type="ECO:0000256" key="2">
    <source>
        <dbReference type="ARBA" id="ARBA00022525"/>
    </source>
</evidence>
<gene>
    <name evidence="4" type="ordered locus">BN6_29650</name>
</gene>
<keyword evidence="4" id="KW-0560">Oxidoreductase</keyword>
<name>K0JRK7_SACES</name>
<dbReference type="GO" id="GO:0140825">
    <property type="term" value="F:lactoperoxidase activity"/>
    <property type="evidence" value="ECO:0007669"/>
    <property type="project" value="UniProtKB-EC"/>
</dbReference>
<dbReference type="AlphaFoldDB" id="K0JRK7"/>
<accession>K0JRK7</accession>
<dbReference type="InterPro" id="IPR010255">
    <property type="entry name" value="Haem_peroxidase_sf"/>
</dbReference>
<dbReference type="GO" id="GO:0005576">
    <property type="term" value="C:extracellular region"/>
    <property type="evidence" value="ECO:0007669"/>
    <property type="project" value="UniProtKB-SubCell"/>
</dbReference>
<keyword evidence="5" id="KW-1185">Reference proteome</keyword>
<keyword evidence="2" id="KW-0964">Secreted</keyword>
<evidence type="ECO:0000256" key="1">
    <source>
        <dbReference type="ARBA" id="ARBA00004613"/>
    </source>
</evidence>
<comment type="subcellular location">
    <subcellularLocation>
        <location evidence="1">Secreted</location>
    </subcellularLocation>
</comment>
<dbReference type="SUPFAM" id="SSF48113">
    <property type="entry name" value="Heme-dependent peroxidases"/>
    <property type="match status" value="1"/>
</dbReference>